<name>Q0F1Y2_9PROT</name>
<dbReference type="RefSeq" id="WP_009850787.1">
    <property type="nucleotide sequence ID" value="NZ_DS022295.1"/>
</dbReference>
<dbReference type="PANTHER" id="PTHR43547">
    <property type="entry name" value="TWO-COMPONENT HISTIDINE KINASE"/>
    <property type="match status" value="1"/>
</dbReference>
<feature type="domain" description="GGDEF" evidence="14">
    <location>
        <begin position="876"/>
        <end position="1011"/>
    </location>
</feature>
<accession>Q0F1Y2</accession>
<dbReference type="InParanoid" id="Q0F1Y2"/>
<dbReference type="Pfam" id="PF02518">
    <property type="entry name" value="HATPase_c"/>
    <property type="match status" value="1"/>
</dbReference>
<evidence type="ECO:0000259" key="12">
    <source>
        <dbReference type="PROSITE" id="PS50109"/>
    </source>
</evidence>
<evidence type="ECO:0000256" key="1">
    <source>
        <dbReference type="ARBA" id="ARBA00000085"/>
    </source>
</evidence>
<dbReference type="SMART" id="SM00448">
    <property type="entry name" value="REC"/>
    <property type="match status" value="2"/>
</dbReference>
<dbReference type="InterPro" id="IPR043128">
    <property type="entry name" value="Rev_trsase/Diguanyl_cyclase"/>
</dbReference>
<evidence type="ECO:0000256" key="11">
    <source>
        <dbReference type="SAM" id="Coils"/>
    </source>
</evidence>
<dbReference type="InterPro" id="IPR005467">
    <property type="entry name" value="His_kinase_dom"/>
</dbReference>
<dbReference type="Gene3D" id="3.30.450.40">
    <property type="match status" value="1"/>
</dbReference>
<dbReference type="Pfam" id="PF00072">
    <property type="entry name" value="Response_reg"/>
    <property type="match status" value="2"/>
</dbReference>
<dbReference type="CDD" id="cd17574">
    <property type="entry name" value="REC_OmpR"/>
    <property type="match status" value="1"/>
</dbReference>
<dbReference type="SMART" id="SM00267">
    <property type="entry name" value="GGDEF"/>
    <property type="match status" value="1"/>
</dbReference>
<dbReference type="InterPro" id="IPR036097">
    <property type="entry name" value="HisK_dim/P_sf"/>
</dbReference>
<dbReference type="CDD" id="cd00082">
    <property type="entry name" value="HisKA"/>
    <property type="match status" value="1"/>
</dbReference>
<evidence type="ECO:0000256" key="10">
    <source>
        <dbReference type="PROSITE-ProRule" id="PRU00169"/>
    </source>
</evidence>
<dbReference type="PRINTS" id="PR00344">
    <property type="entry name" value="BCTRLSENSOR"/>
</dbReference>
<dbReference type="FunFam" id="3.40.50.2300:FF:000001">
    <property type="entry name" value="DNA-binding response regulator PhoB"/>
    <property type="match status" value="1"/>
</dbReference>
<gene>
    <name evidence="15" type="ORF">SPV1_02432</name>
</gene>
<evidence type="ECO:0000256" key="5">
    <source>
        <dbReference type="ARBA" id="ARBA00022777"/>
    </source>
</evidence>
<proteinExistence type="predicted"/>
<dbReference type="EC" id="2.7.13.3" evidence="2"/>
<evidence type="ECO:0000256" key="3">
    <source>
        <dbReference type="ARBA" id="ARBA00022553"/>
    </source>
</evidence>
<evidence type="ECO:0000256" key="4">
    <source>
        <dbReference type="ARBA" id="ARBA00022679"/>
    </source>
</evidence>
<dbReference type="SUPFAM" id="SSF52172">
    <property type="entry name" value="CheY-like"/>
    <property type="match status" value="2"/>
</dbReference>
<dbReference type="SUPFAM" id="SSF55781">
    <property type="entry name" value="GAF domain-like"/>
    <property type="match status" value="1"/>
</dbReference>
<dbReference type="InterPro" id="IPR003661">
    <property type="entry name" value="HisK_dim/P_dom"/>
</dbReference>
<dbReference type="GO" id="GO:0003677">
    <property type="term" value="F:DNA binding"/>
    <property type="evidence" value="ECO:0007669"/>
    <property type="project" value="UniProtKB-KW"/>
</dbReference>
<keyword evidence="3 10" id="KW-0597">Phosphoprotein</keyword>
<dbReference type="PROSITE" id="PS50887">
    <property type="entry name" value="GGDEF"/>
    <property type="match status" value="1"/>
</dbReference>
<dbReference type="InterPro" id="IPR036291">
    <property type="entry name" value="NAD(P)-bd_dom_sf"/>
</dbReference>
<dbReference type="EMBL" id="AATS01000002">
    <property type="protein sequence ID" value="EAU55768.1"/>
    <property type="molecule type" value="Genomic_DNA"/>
</dbReference>
<dbReference type="SUPFAM" id="SSF55874">
    <property type="entry name" value="ATPase domain of HSP90 chaperone/DNA topoisomerase II/histidine kinase"/>
    <property type="match status" value="1"/>
</dbReference>
<dbReference type="InterPro" id="IPR003018">
    <property type="entry name" value="GAF"/>
</dbReference>
<dbReference type="Gene3D" id="3.40.50.720">
    <property type="entry name" value="NAD(P)-binding Rossmann-like Domain"/>
    <property type="match status" value="1"/>
</dbReference>
<dbReference type="Pfam" id="PF13185">
    <property type="entry name" value="GAF_2"/>
    <property type="match status" value="1"/>
</dbReference>
<dbReference type="eggNOG" id="COG3706">
    <property type="taxonomic scope" value="Bacteria"/>
</dbReference>
<evidence type="ECO:0000256" key="6">
    <source>
        <dbReference type="ARBA" id="ARBA00023012"/>
    </source>
</evidence>
<dbReference type="Gene3D" id="1.10.287.130">
    <property type="match status" value="1"/>
</dbReference>
<dbReference type="SMART" id="SM00388">
    <property type="entry name" value="HisKA"/>
    <property type="match status" value="1"/>
</dbReference>
<dbReference type="STRING" id="314344.AL013_05430"/>
<dbReference type="OrthoDB" id="5298331at2"/>
<evidence type="ECO:0000256" key="2">
    <source>
        <dbReference type="ARBA" id="ARBA00012438"/>
    </source>
</evidence>
<feature type="domain" description="Response regulatory" evidence="13">
    <location>
        <begin position="597"/>
        <end position="710"/>
    </location>
</feature>
<dbReference type="InterPro" id="IPR001789">
    <property type="entry name" value="Sig_transdc_resp-reg_receiver"/>
</dbReference>
<protein>
    <recommendedName>
        <fullName evidence="2">histidine kinase</fullName>
        <ecNumber evidence="2">2.7.13.3</ecNumber>
    </recommendedName>
</protein>
<evidence type="ECO:0000259" key="14">
    <source>
        <dbReference type="PROSITE" id="PS50887"/>
    </source>
</evidence>
<sequence>MSSNIFRIAIIGAGRGGEALLQVLQEDSDIRIVAIVDARVDAPALKQAALLSIPILHAVEGIPACDMVINVTGCSDVSERLCRYFSSDVEIMEGKAARFFYDQMCKRKAEKKQIEQMLAEFEQLNRIGRHLNTTDSLSRMLKLVLQEAMQVTGSPAGTVSLYDKRSRSLSLYAASGFSDSFGHQDRWVIREGGLTERIFSERKPFVVPDIADSEELALNSMLAEEGVQALVAVPLALGTETVGILYVNDFAPREYDENHLCILDLLANQAAHAIQKARLFETIEQEKAELKSLNEHLEARIMERTADLTSANEALTRANQAKSQFISNMSHELRTPLTSINGFSEFLIDGFVGPLNETQTKYLKNINISGKHLLELINGILDLAKIEAGKMTLKLEKVDVAALLDEILLVLQGYATKTSVRLLLECDAAIPGIVLDRTKFKQILYNLCSNAIKFSPQGGEVRIVVDYNNSAAGQHNDDELESYARLTVAIHDEGIGISPEDQVHIFNPFEQADGSHSRNYEGTGLGLTLTQRLVEMHGGSIEVNSAPDKGSCFVFTLPVEFMQKAPVEKTIMPADKPELLLQPMHNKPLAVEPDAPVIMVVDDDAHSLEISTLYLSDAGYRVCHAMNGDDALLVARKKRPFLILLDVMMPGKDGWEVLQELKIDADTSDIPVIMCTVSENEELGIALGATDYLSKPINRELLASKLKTLSKGIHRRHRAMHVLAIDDDESIRELYTATLTAQGYRVHTAGNGPDGISLAESVEPDIIILDLMMPGMDGFEVAERLKRQPRTQNIPIIVVTARELAVAERVRLMGHIEECVSKEQFTRERLIDEIRQIESIYPYQAGLKDNISGLLNHRYYQIRLNQEISRASRNSEKMACVVFDLDGFSRFSEMAGDAYVHSALRKVGSFMMNNLRGSDIATRHRVDEFAMILTRTELEGALLVVNRLKNMIETYPFPGEEGLDKPGLTTSAAISLYPVDGDTPEKLITACHERIHKAKASGRNKLAYEKNGGLVII</sequence>
<reference evidence="15 16" key="1">
    <citation type="submission" date="2006-09" db="EMBL/GenBank/DDBJ databases">
        <authorList>
            <person name="Emerson D."/>
            <person name="Ferriera S."/>
            <person name="Johnson J."/>
            <person name="Kravitz S."/>
            <person name="Halpern A."/>
            <person name="Remington K."/>
            <person name="Beeson K."/>
            <person name="Tran B."/>
            <person name="Rogers Y.-H."/>
            <person name="Friedman R."/>
            <person name="Venter J.C."/>
        </authorList>
    </citation>
    <scope>NUCLEOTIDE SEQUENCE [LARGE SCALE GENOMIC DNA]</scope>
    <source>
        <strain evidence="15 16">PV-1</strain>
    </source>
</reference>
<evidence type="ECO:0000259" key="13">
    <source>
        <dbReference type="PROSITE" id="PS50110"/>
    </source>
</evidence>
<dbReference type="Proteomes" id="UP000005297">
    <property type="component" value="Unassembled WGS sequence"/>
</dbReference>
<dbReference type="InterPro" id="IPR011006">
    <property type="entry name" value="CheY-like_superfamily"/>
</dbReference>
<comment type="caution">
    <text evidence="15">The sequence shown here is derived from an EMBL/GenBank/DDBJ whole genome shotgun (WGS) entry which is preliminary data.</text>
</comment>
<feature type="domain" description="Response regulatory" evidence="13">
    <location>
        <begin position="721"/>
        <end position="837"/>
    </location>
</feature>
<keyword evidence="6" id="KW-0902">Two-component regulatory system</keyword>
<dbReference type="InterPro" id="IPR029016">
    <property type="entry name" value="GAF-like_dom_sf"/>
</dbReference>
<dbReference type="CDD" id="cd01949">
    <property type="entry name" value="GGDEF"/>
    <property type="match status" value="1"/>
</dbReference>
<comment type="catalytic activity">
    <reaction evidence="1">
        <text>ATP + protein L-histidine = ADP + protein N-phospho-L-histidine.</text>
        <dbReference type="EC" id="2.7.13.3"/>
    </reaction>
</comment>
<dbReference type="Pfam" id="PF00990">
    <property type="entry name" value="GGDEF"/>
    <property type="match status" value="1"/>
</dbReference>
<feature type="coiled-coil region" evidence="11">
    <location>
        <begin position="276"/>
        <end position="303"/>
    </location>
</feature>
<dbReference type="InterPro" id="IPR003594">
    <property type="entry name" value="HATPase_dom"/>
</dbReference>
<dbReference type="SUPFAM" id="SSF51735">
    <property type="entry name" value="NAD(P)-binding Rossmann-fold domains"/>
    <property type="match status" value="1"/>
</dbReference>
<evidence type="ECO:0000313" key="16">
    <source>
        <dbReference type="Proteomes" id="UP000005297"/>
    </source>
</evidence>
<feature type="modified residue" description="4-aspartylphosphate" evidence="10">
    <location>
        <position position="770"/>
    </location>
</feature>
<dbReference type="PROSITE" id="PS50110">
    <property type="entry name" value="RESPONSE_REGULATORY"/>
    <property type="match status" value="2"/>
</dbReference>
<dbReference type="Gene3D" id="3.40.50.2300">
    <property type="match status" value="2"/>
</dbReference>
<dbReference type="HOGENOM" id="CLU_296621_0_0_0"/>
<dbReference type="GO" id="GO:0000155">
    <property type="term" value="F:phosphorelay sensor kinase activity"/>
    <property type="evidence" value="ECO:0007669"/>
    <property type="project" value="InterPro"/>
</dbReference>
<keyword evidence="8" id="KW-0238">DNA-binding</keyword>
<keyword evidence="16" id="KW-1185">Reference proteome</keyword>
<dbReference type="SMART" id="SM00387">
    <property type="entry name" value="HATPase_c"/>
    <property type="match status" value="1"/>
</dbReference>
<evidence type="ECO:0000313" key="15">
    <source>
        <dbReference type="EMBL" id="EAU55768.1"/>
    </source>
</evidence>
<dbReference type="SUPFAM" id="SSF55073">
    <property type="entry name" value="Nucleotide cyclase"/>
    <property type="match status" value="1"/>
</dbReference>
<keyword evidence="4" id="KW-0808">Transferase</keyword>
<dbReference type="PANTHER" id="PTHR43547:SF2">
    <property type="entry name" value="HYBRID SIGNAL TRANSDUCTION HISTIDINE KINASE C"/>
    <property type="match status" value="1"/>
</dbReference>
<keyword evidence="9" id="KW-0804">Transcription</keyword>
<dbReference type="NCBIfam" id="TIGR00254">
    <property type="entry name" value="GGDEF"/>
    <property type="match status" value="1"/>
</dbReference>
<dbReference type="Gene3D" id="3.30.70.270">
    <property type="match status" value="1"/>
</dbReference>
<dbReference type="Gene3D" id="3.30.565.10">
    <property type="entry name" value="Histidine kinase-like ATPase, C-terminal domain"/>
    <property type="match status" value="1"/>
</dbReference>
<dbReference type="Pfam" id="PF00512">
    <property type="entry name" value="HisKA"/>
    <property type="match status" value="1"/>
</dbReference>
<dbReference type="eggNOG" id="COG2205">
    <property type="taxonomic scope" value="Bacteria"/>
</dbReference>
<evidence type="ECO:0000256" key="7">
    <source>
        <dbReference type="ARBA" id="ARBA00023015"/>
    </source>
</evidence>
<dbReference type="FunFam" id="3.30.565.10:FF:000010">
    <property type="entry name" value="Sensor histidine kinase RcsC"/>
    <property type="match status" value="1"/>
</dbReference>
<feature type="modified residue" description="4-aspartylphosphate" evidence="10">
    <location>
        <position position="646"/>
    </location>
</feature>
<keyword evidence="11" id="KW-0175">Coiled coil</keyword>
<dbReference type="SMART" id="SM00065">
    <property type="entry name" value="GAF"/>
    <property type="match status" value="1"/>
</dbReference>
<dbReference type="AlphaFoldDB" id="Q0F1Y2"/>
<dbReference type="PROSITE" id="PS50109">
    <property type="entry name" value="HIS_KIN"/>
    <property type="match status" value="1"/>
</dbReference>
<dbReference type="InterPro" id="IPR004358">
    <property type="entry name" value="Sig_transdc_His_kin-like_C"/>
</dbReference>
<keyword evidence="7" id="KW-0805">Transcription regulation</keyword>
<dbReference type="InterPro" id="IPR029787">
    <property type="entry name" value="Nucleotide_cyclase"/>
</dbReference>
<dbReference type="SUPFAM" id="SSF47384">
    <property type="entry name" value="Homodimeric domain of signal transducing histidine kinase"/>
    <property type="match status" value="1"/>
</dbReference>
<evidence type="ECO:0000256" key="8">
    <source>
        <dbReference type="ARBA" id="ARBA00023125"/>
    </source>
</evidence>
<dbReference type="CDD" id="cd16922">
    <property type="entry name" value="HATPase_EvgS-ArcB-TorS-like"/>
    <property type="match status" value="1"/>
</dbReference>
<organism evidence="15 16">
    <name type="scientific">Mariprofundus ferrooxydans PV-1</name>
    <dbReference type="NCBI Taxonomy" id="314345"/>
    <lineage>
        <taxon>Bacteria</taxon>
        <taxon>Pseudomonadati</taxon>
        <taxon>Pseudomonadota</taxon>
        <taxon>Candidatius Mariprofundia</taxon>
        <taxon>Mariprofundales</taxon>
        <taxon>Mariprofundaceae</taxon>
        <taxon>Mariprofundus</taxon>
    </lineage>
</organism>
<dbReference type="InterPro" id="IPR036890">
    <property type="entry name" value="HATPase_C_sf"/>
</dbReference>
<evidence type="ECO:0000256" key="9">
    <source>
        <dbReference type="ARBA" id="ARBA00023163"/>
    </source>
</evidence>
<feature type="domain" description="Histidine kinase" evidence="12">
    <location>
        <begin position="328"/>
        <end position="561"/>
    </location>
</feature>
<dbReference type="InterPro" id="IPR000160">
    <property type="entry name" value="GGDEF_dom"/>
</dbReference>
<keyword evidence="5 15" id="KW-0418">Kinase</keyword>